<accession>A0ABQ1Z784</accession>
<dbReference type="EMBL" id="BMFU01000002">
    <property type="protein sequence ID" value="GGH52638.1"/>
    <property type="molecule type" value="Genomic_DNA"/>
</dbReference>
<evidence type="ECO:0000256" key="3">
    <source>
        <dbReference type="ARBA" id="ARBA00022544"/>
    </source>
</evidence>
<dbReference type="PROSITE" id="PS51257">
    <property type="entry name" value="PROKAR_LIPOPROTEIN"/>
    <property type="match status" value="1"/>
</dbReference>
<reference evidence="11" key="1">
    <citation type="journal article" date="2019" name="Int. J. Syst. Evol. Microbiol.">
        <title>The Global Catalogue of Microorganisms (GCM) 10K type strain sequencing project: providing services to taxonomists for standard genome sequencing and annotation.</title>
        <authorList>
            <consortium name="The Broad Institute Genomics Platform"/>
            <consortium name="The Broad Institute Genome Sequencing Center for Infectious Disease"/>
            <person name="Wu L."/>
            <person name="Ma J."/>
        </authorList>
    </citation>
    <scope>NUCLEOTIDE SEQUENCE [LARGE SCALE GENOMIC DNA]</scope>
    <source>
        <strain evidence="11">CGMCC 1.12770</strain>
    </source>
</reference>
<dbReference type="PANTHER" id="PTHR35789:SF1">
    <property type="entry name" value="SPORE GERMINATION PROTEIN B3"/>
    <property type="match status" value="1"/>
</dbReference>
<organism evidence="10 11">
    <name type="scientific">Paenibacillus silvae</name>
    <dbReference type="NCBI Taxonomy" id="1325358"/>
    <lineage>
        <taxon>Bacteria</taxon>
        <taxon>Bacillati</taxon>
        <taxon>Bacillota</taxon>
        <taxon>Bacilli</taxon>
        <taxon>Bacillales</taxon>
        <taxon>Paenibacillaceae</taxon>
        <taxon>Paenibacillus</taxon>
    </lineage>
</organism>
<evidence type="ECO:0000256" key="2">
    <source>
        <dbReference type="ARBA" id="ARBA00007886"/>
    </source>
</evidence>
<evidence type="ECO:0000259" key="9">
    <source>
        <dbReference type="Pfam" id="PF25198"/>
    </source>
</evidence>
<protein>
    <submittedName>
        <fullName evidence="10">Germination protein</fullName>
    </submittedName>
</protein>
<sequence>MHARNRRVTDQMMRIVRTWRMLITFISLLSCVVLSGCWDRIEINDLAIVLATGVDYENDKVHLTAQIFVPRKAGGGDSTGGGGSPSGVTLIRTAEGRNIAEALNRLQRKVPRNMFWGHCEVIVINEDAGKHGLREYIDFFLRYPQIREHAYVFSTTESAKGILALLDPLERSSAESLREMANLRLGTRTSVLDLAKSIEGPSESVILSRMLTLPPPDEKDKLATTPYIKGLSLYKKDRYVRTITEPLTVGVLLLAKDLNNIIMPVEFRSSKGSFSIQLLDIKTKLKPKITNGQWRMLVNVETQGEVVLNTTDGDLTDPTVLKELEQEWGKKLQELAQAALHLSQQEMRADLYHFAVEFRRFYPQQWKKQEKNWEKIYPDLDVQIKVKAKVVRSGKSTGPQGIPDENEK</sequence>
<evidence type="ECO:0000256" key="6">
    <source>
        <dbReference type="ARBA" id="ARBA00023139"/>
    </source>
</evidence>
<evidence type="ECO:0000256" key="7">
    <source>
        <dbReference type="ARBA" id="ARBA00023288"/>
    </source>
</evidence>
<keyword evidence="6" id="KW-0564">Palmitate</keyword>
<comment type="caution">
    <text evidence="10">The sequence shown here is derived from an EMBL/GenBank/DDBJ whole genome shotgun (WGS) entry which is preliminary data.</text>
</comment>
<keyword evidence="11" id="KW-1185">Reference proteome</keyword>
<gene>
    <name evidence="10" type="primary">grkc</name>
    <name evidence="10" type="ORF">GCM10008014_19550</name>
</gene>
<feature type="domain" description="Spore germination GerAC-like C-terminal" evidence="8">
    <location>
        <begin position="230"/>
        <end position="394"/>
    </location>
</feature>
<dbReference type="Pfam" id="PF25198">
    <property type="entry name" value="Spore_GerAC_N"/>
    <property type="match status" value="1"/>
</dbReference>
<evidence type="ECO:0000313" key="10">
    <source>
        <dbReference type="EMBL" id="GGH52638.1"/>
    </source>
</evidence>
<dbReference type="InterPro" id="IPR046953">
    <property type="entry name" value="Spore_GerAC-like_C"/>
</dbReference>
<keyword evidence="4" id="KW-0732">Signal</keyword>
<dbReference type="InterPro" id="IPR008844">
    <property type="entry name" value="Spore_GerAC-like"/>
</dbReference>
<dbReference type="Pfam" id="PF05504">
    <property type="entry name" value="Spore_GerAC"/>
    <property type="match status" value="1"/>
</dbReference>
<proteinExistence type="inferred from homology"/>
<keyword evidence="5" id="KW-0472">Membrane</keyword>
<dbReference type="InterPro" id="IPR038501">
    <property type="entry name" value="Spore_GerAC_C_sf"/>
</dbReference>
<feature type="domain" description="Spore germination protein N-terminal" evidence="9">
    <location>
        <begin position="39"/>
        <end position="206"/>
    </location>
</feature>
<dbReference type="RefSeq" id="WP_229729761.1">
    <property type="nucleotide sequence ID" value="NZ_BMFU01000002.1"/>
</dbReference>
<comment type="similarity">
    <text evidence="2">Belongs to the GerABKC lipoprotein family.</text>
</comment>
<evidence type="ECO:0000259" key="8">
    <source>
        <dbReference type="Pfam" id="PF05504"/>
    </source>
</evidence>
<evidence type="ECO:0000256" key="1">
    <source>
        <dbReference type="ARBA" id="ARBA00004635"/>
    </source>
</evidence>
<comment type="subcellular location">
    <subcellularLocation>
        <location evidence="1">Membrane</location>
        <topology evidence="1">Lipid-anchor</topology>
    </subcellularLocation>
</comment>
<evidence type="ECO:0000256" key="5">
    <source>
        <dbReference type="ARBA" id="ARBA00023136"/>
    </source>
</evidence>
<dbReference type="Gene3D" id="3.30.300.210">
    <property type="entry name" value="Nutrient germinant receptor protein C, domain 3"/>
    <property type="match status" value="1"/>
</dbReference>
<keyword evidence="3" id="KW-0309">Germination</keyword>
<dbReference type="InterPro" id="IPR057336">
    <property type="entry name" value="GerAC_N"/>
</dbReference>
<keyword evidence="7" id="KW-0449">Lipoprotein</keyword>
<dbReference type="Gene3D" id="6.20.190.10">
    <property type="entry name" value="Nutrient germinant receptor protein C, domain 1"/>
    <property type="match status" value="1"/>
</dbReference>
<dbReference type="PANTHER" id="PTHR35789">
    <property type="entry name" value="SPORE GERMINATION PROTEIN B3"/>
    <property type="match status" value="1"/>
</dbReference>
<evidence type="ECO:0000256" key="4">
    <source>
        <dbReference type="ARBA" id="ARBA00022729"/>
    </source>
</evidence>
<name>A0ABQ1Z784_9BACL</name>
<evidence type="ECO:0000313" key="11">
    <source>
        <dbReference type="Proteomes" id="UP000652153"/>
    </source>
</evidence>
<dbReference type="NCBIfam" id="TIGR02887">
    <property type="entry name" value="spore_ger_x_C"/>
    <property type="match status" value="1"/>
</dbReference>
<dbReference type="Proteomes" id="UP000652153">
    <property type="component" value="Unassembled WGS sequence"/>
</dbReference>